<dbReference type="Pfam" id="PF02321">
    <property type="entry name" value="OEP"/>
    <property type="match status" value="1"/>
</dbReference>
<dbReference type="InterPro" id="IPR051906">
    <property type="entry name" value="TolC-like"/>
</dbReference>
<evidence type="ECO:0000256" key="1">
    <source>
        <dbReference type="ARBA" id="ARBA00004442"/>
    </source>
</evidence>
<protein>
    <recommendedName>
        <fullName evidence="8">TolC family protein</fullName>
    </recommendedName>
</protein>
<dbReference type="Gene3D" id="1.20.1600.10">
    <property type="entry name" value="Outer membrane efflux proteins (OEP)"/>
    <property type="match status" value="1"/>
</dbReference>
<sequence length="250" mass="27862">MKRILNLIIITFFFSTNVFAVSLYEALNDTYKNNTQLNAERENIKASEEDINISQADYMPSLTLSGSKSFEDTNKLTNQSGGDSSISDSNPLTSSIKLEQTLLDYGRDLSHEKNIVGLELAKAKLTKKEQDVIYSAIETFTGLILAREKLEINRRNLNLLIRQVETDKVRLDRGQITITDLSQSESSLAGAQAQFTQASNDLLISKLNYENIIGNSPNPNKLKKSSKSIVSIPDSLKKSIELSKKNNPDI</sequence>
<evidence type="ECO:0000256" key="4">
    <source>
        <dbReference type="ARBA" id="ARBA00022692"/>
    </source>
</evidence>
<keyword evidence="6" id="KW-0998">Cell outer membrane</keyword>
<proteinExistence type="predicted"/>
<keyword evidence="5" id="KW-0472">Membrane</keyword>
<evidence type="ECO:0000256" key="2">
    <source>
        <dbReference type="ARBA" id="ARBA00022448"/>
    </source>
</evidence>
<dbReference type="AlphaFoldDB" id="A0A382NYF8"/>
<evidence type="ECO:0000256" key="3">
    <source>
        <dbReference type="ARBA" id="ARBA00022452"/>
    </source>
</evidence>
<accession>A0A382NYF8</accession>
<comment type="subcellular location">
    <subcellularLocation>
        <location evidence="1">Cell outer membrane</location>
    </subcellularLocation>
</comment>
<evidence type="ECO:0008006" key="8">
    <source>
        <dbReference type="Google" id="ProtNLM"/>
    </source>
</evidence>
<reference evidence="7" key="1">
    <citation type="submission" date="2018-05" db="EMBL/GenBank/DDBJ databases">
        <authorList>
            <person name="Lanie J.A."/>
            <person name="Ng W.-L."/>
            <person name="Kazmierczak K.M."/>
            <person name="Andrzejewski T.M."/>
            <person name="Davidsen T.M."/>
            <person name="Wayne K.J."/>
            <person name="Tettelin H."/>
            <person name="Glass J.I."/>
            <person name="Rusch D."/>
            <person name="Podicherti R."/>
            <person name="Tsui H.-C.T."/>
            <person name="Winkler M.E."/>
        </authorList>
    </citation>
    <scope>NUCLEOTIDE SEQUENCE</scope>
</reference>
<dbReference type="InterPro" id="IPR003423">
    <property type="entry name" value="OMP_efflux"/>
</dbReference>
<keyword evidence="4" id="KW-0812">Transmembrane</keyword>
<keyword evidence="3" id="KW-1134">Transmembrane beta strand</keyword>
<dbReference type="GO" id="GO:0009279">
    <property type="term" value="C:cell outer membrane"/>
    <property type="evidence" value="ECO:0007669"/>
    <property type="project" value="UniProtKB-SubCell"/>
</dbReference>
<organism evidence="7">
    <name type="scientific">marine metagenome</name>
    <dbReference type="NCBI Taxonomy" id="408172"/>
    <lineage>
        <taxon>unclassified sequences</taxon>
        <taxon>metagenomes</taxon>
        <taxon>ecological metagenomes</taxon>
    </lineage>
</organism>
<evidence type="ECO:0000256" key="5">
    <source>
        <dbReference type="ARBA" id="ARBA00023136"/>
    </source>
</evidence>
<dbReference type="GO" id="GO:0015288">
    <property type="term" value="F:porin activity"/>
    <property type="evidence" value="ECO:0007669"/>
    <property type="project" value="TreeGrafter"/>
</dbReference>
<dbReference type="GO" id="GO:1990281">
    <property type="term" value="C:efflux pump complex"/>
    <property type="evidence" value="ECO:0007669"/>
    <property type="project" value="TreeGrafter"/>
</dbReference>
<dbReference type="SUPFAM" id="SSF56954">
    <property type="entry name" value="Outer membrane efflux proteins (OEP)"/>
    <property type="match status" value="1"/>
</dbReference>
<evidence type="ECO:0000313" key="7">
    <source>
        <dbReference type="EMBL" id="SVC65395.1"/>
    </source>
</evidence>
<gene>
    <name evidence="7" type="ORF">METZ01_LOCUS318249</name>
</gene>
<keyword evidence="2" id="KW-0813">Transport</keyword>
<dbReference type="EMBL" id="UINC01103199">
    <property type="protein sequence ID" value="SVC65395.1"/>
    <property type="molecule type" value="Genomic_DNA"/>
</dbReference>
<feature type="non-terminal residue" evidence="7">
    <location>
        <position position="250"/>
    </location>
</feature>
<dbReference type="GO" id="GO:0015562">
    <property type="term" value="F:efflux transmembrane transporter activity"/>
    <property type="evidence" value="ECO:0007669"/>
    <property type="project" value="InterPro"/>
</dbReference>
<dbReference type="PANTHER" id="PTHR30026">
    <property type="entry name" value="OUTER MEMBRANE PROTEIN TOLC"/>
    <property type="match status" value="1"/>
</dbReference>
<dbReference type="PANTHER" id="PTHR30026:SF20">
    <property type="entry name" value="OUTER MEMBRANE PROTEIN TOLC"/>
    <property type="match status" value="1"/>
</dbReference>
<evidence type="ECO:0000256" key="6">
    <source>
        <dbReference type="ARBA" id="ARBA00023237"/>
    </source>
</evidence>
<name>A0A382NYF8_9ZZZZ</name>